<dbReference type="AlphaFoldDB" id="A0A8H3SGW2"/>
<name>A0A8H3SGW2_9EURO</name>
<protein>
    <submittedName>
        <fullName evidence="1">Uncharacterized protein</fullName>
    </submittedName>
</protein>
<sequence length="139" mass="15160">MVQIADRSGAIQAAEMELGVQLTQTQRLCAVLLDPLREIDWSTQNGKEIRGDENVEPCSQCADGRGTFQTCVSVLEFLDLKGKRRALYAVIALGMAADLSAVSIWARQPGGIRNLICLFFNREALGPLTVAKLLKTGRP</sequence>
<evidence type="ECO:0000313" key="2">
    <source>
        <dbReference type="Proteomes" id="UP000465221"/>
    </source>
</evidence>
<gene>
    <name evidence="1" type="ORF">IFM46972_11459</name>
</gene>
<dbReference type="EMBL" id="BLKC01000231">
    <property type="protein sequence ID" value="GFF59725.1"/>
    <property type="molecule type" value="Genomic_DNA"/>
</dbReference>
<accession>A0A8H3SGW2</accession>
<comment type="caution">
    <text evidence="1">The sequence shown here is derived from an EMBL/GenBank/DDBJ whole genome shotgun (WGS) entry which is preliminary data.</text>
</comment>
<reference evidence="1 2" key="1">
    <citation type="submission" date="2020-01" db="EMBL/GenBank/DDBJ databases">
        <title>Draft genome sequence of Aspergillus udagawae IFM 46972.</title>
        <authorList>
            <person name="Takahashi H."/>
            <person name="Yaguchi T."/>
        </authorList>
    </citation>
    <scope>NUCLEOTIDE SEQUENCE [LARGE SCALE GENOMIC DNA]</scope>
    <source>
        <strain evidence="1 2">IFM 46972</strain>
    </source>
</reference>
<dbReference type="Proteomes" id="UP000465221">
    <property type="component" value="Unassembled WGS sequence"/>
</dbReference>
<dbReference type="Pfam" id="PF12511">
    <property type="entry name" value="DUF3716"/>
    <property type="match status" value="1"/>
</dbReference>
<proteinExistence type="predicted"/>
<dbReference type="InterPro" id="IPR022190">
    <property type="entry name" value="DUF3716"/>
</dbReference>
<organism evidence="1 2">
    <name type="scientific">Aspergillus udagawae</name>
    <dbReference type="NCBI Taxonomy" id="91492"/>
    <lineage>
        <taxon>Eukaryota</taxon>
        <taxon>Fungi</taxon>
        <taxon>Dikarya</taxon>
        <taxon>Ascomycota</taxon>
        <taxon>Pezizomycotina</taxon>
        <taxon>Eurotiomycetes</taxon>
        <taxon>Eurotiomycetidae</taxon>
        <taxon>Eurotiales</taxon>
        <taxon>Aspergillaceae</taxon>
        <taxon>Aspergillus</taxon>
        <taxon>Aspergillus subgen. Fumigati</taxon>
    </lineage>
</organism>
<evidence type="ECO:0000313" key="1">
    <source>
        <dbReference type="EMBL" id="GFF59725.1"/>
    </source>
</evidence>